<feature type="domain" description="Pili assembly chaperone N-terminal" evidence="1">
    <location>
        <begin position="33"/>
        <end position="149"/>
    </location>
</feature>
<sequence>MKAYTDMASLKSSQACVFTGLVLGAISGAFAAGLQVSPTGLSLPAKQRAGVFTLTNTGAKPLTAQVRVYRWSQDGEGKDVLTPSGDVVASPPMVKLAAGKAQQFRVIRTKPAAPHEEAFRLVVDELPAPEDKPQSSLQFVLRYSIPLFLNQTDSPEPQLQWRVERAAGGKSVLTVKNIGKAYAQLSNISVKNGSKDKSLAGGLAGYVLPGNTWKSVVDADPASLKNGGLSATVNGRQIKPEVQGAVR</sequence>
<proteinExistence type="predicted"/>
<dbReference type="SUPFAM" id="SSF49354">
    <property type="entry name" value="PapD-like"/>
    <property type="match status" value="1"/>
</dbReference>
<dbReference type="PANTHER" id="PTHR30251">
    <property type="entry name" value="PILUS ASSEMBLY CHAPERONE"/>
    <property type="match status" value="1"/>
</dbReference>
<evidence type="ECO:0000313" key="3">
    <source>
        <dbReference type="Proteomes" id="UP000254055"/>
    </source>
</evidence>
<dbReference type="Gene3D" id="2.60.40.10">
    <property type="entry name" value="Immunoglobulins"/>
    <property type="match status" value="1"/>
</dbReference>
<dbReference type="RefSeq" id="WP_258553590.1">
    <property type="nucleotide sequence ID" value="NZ_UGRS01000002.1"/>
</dbReference>
<evidence type="ECO:0000259" key="1">
    <source>
        <dbReference type="Pfam" id="PF00345"/>
    </source>
</evidence>
<reference evidence="2 3" key="1">
    <citation type="submission" date="2018-06" db="EMBL/GenBank/DDBJ databases">
        <authorList>
            <consortium name="Pathogen Informatics"/>
            <person name="Doyle S."/>
        </authorList>
    </citation>
    <scope>NUCLEOTIDE SEQUENCE [LARGE SCALE GENOMIC DNA]</scope>
    <source>
        <strain evidence="2 3">NCTC12229</strain>
    </source>
</reference>
<gene>
    <name evidence="2" type="ORF">NCTC12229_01552</name>
</gene>
<dbReference type="PANTHER" id="PTHR30251:SF4">
    <property type="entry name" value="SLR1668 PROTEIN"/>
    <property type="match status" value="1"/>
</dbReference>
<accession>A0A378WS48</accession>
<dbReference type="EMBL" id="UGRS01000002">
    <property type="protein sequence ID" value="SUA44068.1"/>
    <property type="molecule type" value="Genomic_DNA"/>
</dbReference>
<name>A0A378WS48_9NEIS</name>
<dbReference type="Pfam" id="PF00345">
    <property type="entry name" value="PapD_N"/>
    <property type="match status" value="1"/>
</dbReference>
<dbReference type="GO" id="GO:0030288">
    <property type="term" value="C:outer membrane-bounded periplasmic space"/>
    <property type="evidence" value="ECO:0007669"/>
    <property type="project" value="InterPro"/>
</dbReference>
<dbReference type="InterPro" id="IPR050643">
    <property type="entry name" value="Periplasmic_pilus_chap"/>
</dbReference>
<dbReference type="InterPro" id="IPR008962">
    <property type="entry name" value="PapD-like_sf"/>
</dbReference>
<dbReference type="InterPro" id="IPR013783">
    <property type="entry name" value="Ig-like_fold"/>
</dbReference>
<dbReference type="InterPro" id="IPR016147">
    <property type="entry name" value="Pili_assmbl_chaperone_N"/>
</dbReference>
<protein>
    <submittedName>
        <fullName evidence="2">Putative chaperone protein EcpD</fullName>
    </submittedName>
</protein>
<organism evidence="2 3">
    <name type="scientific">Neisseria zoodegmatis</name>
    <dbReference type="NCBI Taxonomy" id="326523"/>
    <lineage>
        <taxon>Bacteria</taxon>
        <taxon>Pseudomonadati</taxon>
        <taxon>Pseudomonadota</taxon>
        <taxon>Betaproteobacteria</taxon>
        <taxon>Neisseriales</taxon>
        <taxon>Neisseriaceae</taxon>
        <taxon>Neisseria</taxon>
    </lineage>
</organism>
<dbReference type="GO" id="GO:0071555">
    <property type="term" value="P:cell wall organization"/>
    <property type="evidence" value="ECO:0007669"/>
    <property type="project" value="InterPro"/>
</dbReference>
<dbReference type="AlphaFoldDB" id="A0A378WS48"/>
<dbReference type="Proteomes" id="UP000254055">
    <property type="component" value="Unassembled WGS sequence"/>
</dbReference>
<evidence type="ECO:0000313" key="2">
    <source>
        <dbReference type="EMBL" id="SUA44068.1"/>
    </source>
</evidence>